<evidence type="ECO:0000313" key="8">
    <source>
        <dbReference type="EMBL" id="GAA4910890.1"/>
    </source>
</evidence>
<reference evidence="9" key="1">
    <citation type="journal article" date="2019" name="Int. J. Syst. Evol. Microbiol.">
        <title>The Global Catalogue of Microorganisms (GCM) 10K type strain sequencing project: providing services to taxonomists for standard genome sequencing and annotation.</title>
        <authorList>
            <consortium name="The Broad Institute Genomics Platform"/>
            <consortium name="The Broad Institute Genome Sequencing Center for Infectious Disease"/>
            <person name="Wu L."/>
            <person name="Ma J."/>
        </authorList>
    </citation>
    <scope>NUCLEOTIDE SEQUENCE [LARGE SCALE GENOMIC DNA]</scope>
    <source>
        <strain evidence="9">JCM 19129</strain>
    </source>
</reference>
<dbReference type="InterPro" id="IPR020456">
    <property type="entry name" value="Acylphosphatase"/>
</dbReference>
<feature type="active site" evidence="5">
    <location>
        <position position="42"/>
    </location>
</feature>
<name>A0ABP9FXW9_9MICC</name>
<keyword evidence="9" id="KW-1185">Reference proteome</keyword>
<dbReference type="EC" id="3.6.1.7" evidence="2 5"/>
<evidence type="ECO:0000313" key="9">
    <source>
        <dbReference type="Proteomes" id="UP001500368"/>
    </source>
</evidence>
<dbReference type="Proteomes" id="UP001500368">
    <property type="component" value="Unassembled WGS sequence"/>
</dbReference>
<accession>A0ABP9FXW9</accession>
<dbReference type="PANTHER" id="PTHR47268">
    <property type="entry name" value="ACYLPHOSPHATASE"/>
    <property type="match status" value="1"/>
</dbReference>
<dbReference type="Gene3D" id="3.30.70.100">
    <property type="match status" value="1"/>
</dbReference>
<dbReference type="InterPro" id="IPR017968">
    <property type="entry name" value="Acylphosphatase_CS"/>
</dbReference>
<dbReference type="PRINTS" id="PR00112">
    <property type="entry name" value="ACYLPHPHTASE"/>
</dbReference>
<comment type="catalytic activity">
    <reaction evidence="4 5">
        <text>an acyl phosphate + H2O = a carboxylate + phosphate + H(+)</text>
        <dbReference type="Rhea" id="RHEA:14965"/>
        <dbReference type="ChEBI" id="CHEBI:15377"/>
        <dbReference type="ChEBI" id="CHEBI:15378"/>
        <dbReference type="ChEBI" id="CHEBI:29067"/>
        <dbReference type="ChEBI" id="CHEBI:43474"/>
        <dbReference type="ChEBI" id="CHEBI:59918"/>
        <dbReference type="EC" id="3.6.1.7"/>
    </reaction>
</comment>
<feature type="active site" evidence="5">
    <location>
        <position position="24"/>
    </location>
</feature>
<proteinExistence type="inferred from homology"/>
<gene>
    <name evidence="8" type="ORF">GCM10025790_01320</name>
</gene>
<protein>
    <recommendedName>
        <fullName evidence="3 5">acylphosphatase</fullName>
        <ecNumber evidence="2 5">3.6.1.7</ecNumber>
    </recommendedName>
</protein>
<evidence type="ECO:0000256" key="6">
    <source>
        <dbReference type="RuleBase" id="RU004168"/>
    </source>
</evidence>
<evidence type="ECO:0000256" key="2">
    <source>
        <dbReference type="ARBA" id="ARBA00012150"/>
    </source>
</evidence>
<dbReference type="EMBL" id="BAABLW010000001">
    <property type="protein sequence ID" value="GAA4910890.1"/>
    <property type="molecule type" value="Genomic_DNA"/>
</dbReference>
<comment type="caution">
    <text evidence="8">The sequence shown here is derived from an EMBL/GenBank/DDBJ whole genome shotgun (WGS) entry which is preliminary data.</text>
</comment>
<keyword evidence="5" id="KW-0378">Hydrolase</keyword>
<dbReference type="PROSITE" id="PS51160">
    <property type="entry name" value="ACYLPHOSPHATASE_3"/>
    <property type="match status" value="1"/>
</dbReference>
<dbReference type="InterPro" id="IPR036046">
    <property type="entry name" value="Acylphosphatase-like_dom_sf"/>
</dbReference>
<dbReference type="Pfam" id="PF00708">
    <property type="entry name" value="Acylphosphatase"/>
    <property type="match status" value="1"/>
</dbReference>
<dbReference type="PROSITE" id="PS00151">
    <property type="entry name" value="ACYLPHOSPHATASE_2"/>
    <property type="match status" value="1"/>
</dbReference>
<dbReference type="InterPro" id="IPR001792">
    <property type="entry name" value="Acylphosphatase-like_dom"/>
</dbReference>
<dbReference type="RefSeq" id="WP_345476206.1">
    <property type="nucleotide sequence ID" value="NZ_BAABLW010000001.1"/>
</dbReference>
<sequence>MSQSDFSTGVFARITGRVQGVSYRASARQEAKELGLRGWVRNTDDGAVELLIGGEGPAVDSMLRWCHRGPKAAKVTQVQTREATAEELDSLPGSGFAIRR</sequence>
<evidence type="ECO:0000256" key="5">
    <source>
        <dbReference type="PROSITE-ProRule" id="PRU00520"/>
    </source>
</evidence>
<evidence type="ECO:0000256" key="4">
    <source>
        <dbReference type="ARBA" id="ARBA00047645"/>
    </source>
</evidence>
<dbReference type="SUPFAM" id="SSF54975">
    <property type="entry name" value="Acylphosphatase/BLUF domain-like"/>
    <property type="match status" value="1"/>
</dbReference>
<evidence type="ECO:0000256" key="3">
    <source>
        <dbReference type="ARBA" id="ARBA00015991"/>
    </source>
</evidence>
<feature type="domain" description="Acylphosphatase-like" evidence="7">
    <location>
        <begin position="9"/>
        <end position="100"/>
    </location>
</feature>
<evidence type="ECO:0000259" key="7">
    <source>
        <dbReference type="PROSITE" id="PS51160"/>
    </source>
</evidence>
<organism evidence="8 9">
    <name type="scientific">Nesterenkonia rhizosphaerae</name>
    <dbReference type="NCBI Taxonomy" id="1348272"/>
    <lineage>
        <taxon>Bacteria</taxon>
        <taxon>Bacillati</taxon>
        <taxon>Actinomycetota</taxon>
        <taxon>Actinomycetes</taxon>
        <taxon>Micrococcales</taxon>
        <taxon>Micrococcaceae</taxon>
        <taxon>Nesterenkonia</taxon>
    </lineage>
</organism>
<dbReference type="PANTHER" id="PTHR47268:SF4">
    <property type="entry name" value="ACYLPHOSPHATASE"/>
    <property type="match status" value="1"/>
</dbReference>
<evidence type="ECO:0000256" key="1">
    <source>
        <dbReference type="ARBA" id="ARBA00005614"/>
    </source>
</evidence>
<comment type="similarity">
    <text evidence="1 6">Belongs to the acylphosphatase family.</text>
</comment>